<organism evidence="2 3">
    <name type="scientific">Microvirga arsenatis</name>
    <dbReference type="NCBI Taxonomy" id="2692265"/>
    <lineage>
        <taxon>Bacteria</taxon>
        <taxon>Pseudomonadati</taxon>
        <taxon>Pseudomonadota</taxon>
        <taxon>Alphaproteobacteria</taxon>
        <taxon>Hyphomicrobiales</taxon>
        <taxon>Methylobacteriaceae</taxon>
        <taxon>Microvirga</taxon>
    </lineage>
</organism>
<evidence type="ECO:0000313" key="3">
    <source>
        <dbReference type="Proteomes" id="UP000818323"/>
    </source>
</evidence>
<feature type="region of interest" description="Disordered" evidence="1">
    <location>
        <begin position="154"/>
        <end position="182"/>
    </location>
</feature>
<protein>
    <submittedName>
        <fullName evidence="2">DUF3489 domain-containing protein</fullName>
    </submittedName>
</protein>
<evidence type="ECO:0000256" key="1">
    <source>
        <dbReference type="SAM" id="MobiDB-lite"/>
    </source>
</evidence>
<feature type="compositionally biased region" description="Polar residues" evidence="1">
    <location>
        <begin position="173"/>
        <end position="182"/>
    </location>
</feature>
<dbReference type="Pfam" id="PF11994">
    <property type="entry name" value="DUF3489"/>
    <property type="match status" value="1"/>
</dbReference>
<name>A0ABW9YZ84_9HYPH</name>
<gene>
    <name evidence="2" type="ORF">GR303_07270</name>
</gene>
<dbReference type="Proteomes" id="UP000818323">
    <property type="component" value="Unassembled WGS sequence"/>
</dbReference>
<accession>A0ABW9YZ84</accession>
<evidence type="ECO:0000313" key="2">
    <source>
        <dbReference type="EMBL" id="NBJ24156.1"/>
    </source>
</evidence>
<dbReference type="RefSeq" id="WP_161722595.1">
    <property type="nucleotide sequence ID" value="NZ_JAAAXI010000004.1"/>
</dbReference>
<reference evidence="2 3" key="1">
    <citation type="submission" date="2020-01" db="EMBL/GenBank/DDBJ databases">
        <title>Microvirga sp. nov., an arsenate reduction bacterium isolated from Tibet hotspring sediments.</title>
        <authorList>
            <person name="Yuan C.-G."/>
        </authorList>
    </citation>
    <scope>NUCLEOTIDE SEQUENCE [LARGE SCALE GENOMIC DNA]</scope>
    <source>
        <strain evidence="2 3">SYSU G3D203</strain>
    </source>
</reference>
<proteinExistence type="predicted"/>
<dbReference type="InterPro" id="IPR021880">
    <property type="entry name" value="DUF3489"/>
</dbReference>
<comment type="caution">
    <text evidence="2">The sequence shown here is derived from an EMBL/GenBank/DDBJ whole genome shotgun (WGS) entry which is preliminary data.</text>
</comment>
<dbReference type="EMBL" id="JAAAXJ010000003">
    <property type="protein sequence ID" value="NBJ24156.1"/>
    <property type="molecule type" value="Genomic_DNA"/>
</dbReference>
<sequence>MKLTDTQLLLLSAASQREDLLLVPPINLKGKAANAVTAKLLRGQLIEEIMVQPHQPHWRESEANRIGFKLTPTGLQAIGIQPDQDCPNPAAADVAQVTDAPPASAARDGSKKALVISLLRREQGATLDDLVAATGWLPHTTRAALTGLRKSGHTITNDKNETGRSVYRLTLPENETSAGQAA</sequence>
<keyword evidence="3" id="KW-1185">Reference proteome</keyword>